<accession>V9IKU6</accession>
<feature type="compositionally biased region" description="Polar residues" evidence="1">
    <location>
        <begin position="530"/>
        <end position="550"/>
    </location>
</feature>
<evidence type="ECO:0000256" key="1">
    <source>
        <dbReference type="SAM" id="MobiDB-lite"/>
    </source>
</evidence>
<reference evidence="2" key="1">
    <citation type="submission" date="2011-11" db="EMBL/GenBank/DDBJ databases">
        <title>Decoding the brain transcriptome of the Eastern honeybee (Apis cerana) based on pyrosequencing.</title>
        <authorList>
            <person name="Sun L."/>
            <person name="Zheng H."/>
            <person name="Wang Y."/>
            <person name="Xie X."/>
            <person name="Zhu Y."/>
            <person name="Gu W."/>
            <person name="Wang S."/>
        </authorList>
    </citation>
    <scope>NUCLEOTIDE SEQUENCE</scope>
    <source>
        <tissue evidence="2">Brain</tissue>
    </source>
</reference>
<dbReference type="AlphaFoldDB" id="V9IKU6"/>
<organism evidence="2">
    <name type="scientific">Apis cerana</name>
    <name type="common">Indian honeybee</name>
    <dbReference type="NCBI Taxonomy" id="7461"/>
    <lineage>
        <taxon>Eukaryota</taxon>
        <taxon>Metazoa</taxon>
        <taxon>Ecdysozoa</taxon>
        <taxon>Arthropoda</taxon>
        <taxon>Hexapoda</taxon>
        <taxon>Insecta</taxon>
        <taxon>Pterygota</taxon>
        <taxon>Neoptera</taxon>
        <taxon>Endopterygota</taxon>
        <taxon>Hymenoptera</taxon>
        <taxon>Apocrita</taxon>
        <taxon>Aculeata</taxon>
        <taxon>Apoidea</taxon>
        <taxon>Anthophila</taxon>
        <taxon>Apidae</taxon>
        <taxon>Apis</taxon>
    </lineage>
</organism>
<protein>
    <submittedName>
        <fullName evidence="2">PHD finger protein rhinoceros</fullName>
    </submittedName>
</protein>
<feature type="compositionally biased region" description="Low complexity" evidence="1">
    <location>
        <begin position="259"/>
        <end position="278"/>
    </location>
</feature>
<proteinExistence type="evidence at transcript level"/>
<evidence type="ECO:0000313" key="2">
    <source>
        <dbReference type="EMBL" id="AEY60939.1"/>
    </source>
</evidence>
<feature type="compositionally biased region" description="Low complexity" evidence="1">
    <location>
        <begin position="236"/>
        <end position="247"/>
    </location>
</feature>
<sequence length="550" mass="60432">MRTYNSTLDASSSSTLHGQTYENHFLGTFTGVSTNDPALPDIEEDLEKELRSALIKQGQEDCSKPSFDASIDASSSSFVDTNKVSLTDSRNQLKVKIKGPFLDANYVATSSVPPLAQQAPVIITPAATSASIASGTSNLRRMRKKELLRQYCSQDMNMDETGCGNLATSAPIIMPQINRTVITIPKAVASMTSIPTREDYKAVVDANMEKKRRKERSTGFLDANEEEGNIERRRGSATNGASSSGNAPIGNIDRRRGRQSSGGRSTTTTTTTTTTNSGPPKLKIKIGNSIIGGQESGQDDRTRIRPPKKRLSSIPSTPSIEELRRESMKFRRMIMAGFDNDEKLRGKSKKDKNGKRKKRQSSRKEARVRILEGGTAPPKLIIRLGRGNDSPDELPILLTDEEEEEEEERHPTDSRVGPPPPEPVKDEPVYPSVTANIEEKQPTDPDTGGSAPRNVRSAKVTPIRLKLTRCQEGYELKGSPVHGEESNLMTEKPQSPEVPNEIRNPPIKSQEEESSREEEDEEEEENNSSVQRDSSTCPAATSIPQGCQVR</sequence>
<name>V9IKU6_APICE</name>
<feature type="region of interest" description="Disordered" evidence="1">
    <location>
        <begin position="337"/>
        <end position="550"/>
    </location>
</feature>
<gene>
    <name evidence="2" type="ORF">ACCB10584</name>
</gene>
<feature type="compositionally biased region" description="Basic residues" evidence="1">
    <location>
        <begin position="346"/>
        <end position="361"/>
    </location>
</feature>
<feature type="compositionally biased region" description="Acidic residues" evidence="1">
    <location>
        <begin position="512"/>
        <end position="526"/>
    </location>
</feature>
<feature type="region of interest" description="Disordered" evidence="1">
    <location>
        <begin position="210"/>
        <end position="319"/>
    </location>
</feature>
<dbReference type="EMBL" id="JR049363">
    <property type="protein sequence ID" value="AEY60939.1"/>
    <property type="molecule type" value="mRNA"/>
</dbReference>